<dbReference type="AlphaFoldDB" id="A0A0K2G829"/>
<dbReference type="Pfam" id="PF13442">
    <property type="entry name" value="Cytochrome_CBB3"/>
    <property type="match status" value="1"/>
</dbReference>
<keyword evidence="2 4" id="KW-0479">Metal-binding</keyword>
<feature type="transmembrane region" description="Helical" evidence="5">
    <location>
        <begin position="7"/>
        <end position="28"/>
    </location>
</feature>
<keyword evidence="1 4" id="KW-0349">Heme</keyword>
<evidence type="ECO:0000256" key="2">
    <source>
        <dbReference type="ARBA" id="ARBA00022723"/>
    </source>
</evidence>
<dbReference type="Proteomes" id="UP000069205">
    <property type="component" value="Chromosome"/>
</dbReference>
<accession>A0A0K2G829</accession>
<dbReference type="SUPFAM" id="SSF46626">
    <property type="entry name" value="Cytochrome c"/>
    <property type="match status" value="1"/>
</dbReference>
<evidence type="ECO:0000259" key="6">
    <source>
        <dbReference type="PROSITE" id="PS51007"/>
    </source>
</evidence>
<reference evidence="7 8" key="1">
    <citation type="journal article" date="2015" name="Proc. Natl. Acad. Sci. U.S.A.">
        <title>Expanded metabolic versatility of ubiquitous nitrite-oxidizing bacteria from the genus Nitrospira.</title>
        <authorList>
            <person name="Koch H."/>
            <person name="Lucker S."/>
            <person name="Albertsen M."/>
            <person name="Kitzinger K."/>
            <person name="Herbold C."/>
            <person name="Spieck E."/>
            <person name="Nielsen P.H."/>
            <person name="Wagner M."/>
            <person name="Daims H."/>
        </authorList>
    </citation>
    <scope>NUCLEOTIDE SEQUENCE [LARGE SCALE GENOMIC DNA]</scope>
    <source>
        <strain evidence="7 8">NSP M-1</strain>
    </source>
</reference>
<dbReference type="GO" id="GO:0046872">
    <property type="term" value="F:metal ion binding"/>
    <property type="evidence" value="ECO:0007669"/>
    <property type="project" value="UniProtKB-KW"/>
</dbReference>
<dbReference type="EMBL" id="CP011801">
    <property type="protein sequence ID" value="ALA57009.1"/>
    <property type="molecule type" value="Genomic_DNA"/>
</dbReference>
<dbReference type="OrthoDB" id="9773456at2"/>
<organism evidence="7 8">
    <name type="scientific">Nitrospira moscoviensis</name>
    <dbReference type="NCBI Taxonomy" id="42253"/>
    <lineage>
        <taxon>Bacteria</taxon>
        <taxon>Pseudomonadati</taxon>
        <taxon>Nitrospirota</taxon>
        <taxon>Nitrospiria</taxon>
        <taxon>Nitrospirales</taxon>
        <taxon>Nitrospiraceae</taxon>
        <taxon>Nitrospira</taxon>
    </lineage>
</organism>
<dbReference type="STRING" id="42253.NITMOv2_0573"/>
<dbReference type="InterPro" id="IPR009056">
    <property type="entry name" value="Cyt_c-like_dom"/>
</dbReference>
<keyword evidence="3 4" id="KW-0408">Iron</keyword>
<dbReference type="KEGG" id="nmv:NITMOv2_0573"/>
<proteinExistence type="predicted"/>
<keyword evidence="5" id="KW-0812">Transmembrane</keyword>
<dbReference type="RefSeq" id="WP_053378414.1">
    <property type="nucleotide sequence ID" value="NZ_CP011801.1"/>
</dbReference>
<feature type="domain" description="Cytochrome c" evidence="6">
    <location>
        <begin position="70"/>
        <end position="159"/>
    </location>
</feature>
<evidence type="ECO:0000256" key="4">
    <source>
        <dbReference type="PROSITE-ProRule" id="PRU00433"/>
    </source>
</evidence>
<keyword evidence="5" id="KW-0472">Membrane</keyword>
<evidence type="ECO:0000256" key="3">
    <source>
        <dbReference type="ARBA" id="ARBA00023004"/>
    </source>
</evidence>
<gene>
    <name evidence="7" type="ORF">NITMOv2_0573</name>
</gene>
<keyword evidence="5" id="KW-1133">Transmembrane helix</keyword>
<evidence type="ECO:0000256" key="1">
    <source>
        <dbReference type="ARBA" id="ARBA00022617"/>
    </source>
</evidence>
<name>A0A0K2G829_NITMO</name>
<dbReference type="Gene3D" id="1.10.760.10">
    <property type="entry name" value="Cytochrome c-like domain"/>
    <property type="match status" value="1"/>
</dbReference>
<evidence type="ECO:0000313" key="7">
    <source>
        <dbReference type="EMBL" id="ALA57009.1"/>
    </source>
</evidence>
<keyword evidence="8" id="KW-1185">Reference proteome</keyword>
<dbReference type="PROSITE" id="PS51007">
    <property type="entry name" value="CYTC"/>
    <property type="match status" value="1"/>
</dbReference>
<sequence length="206" mass="22658">MRAKIVTGLVIVGVAIVGVLGWFGYLTFTTGFSAKAEPHALEVWIARKLRYLAIPLADRNKPNPVPLTPEVAQEGLAHFADHCAICHANDGSGQTPIGKNVYPKAPDLREPATQTMSDGELFWVIHNGIRFTGMPAWGEGDPDQDLDSWKLVHFIRHLPQLAADELELMKTLNPKTKHQLDEEASFDRFLQGDETAGAPAASDHHH</sequence>
<dbReference type="GO" id="GO:0020037">
    <property type="term" value="F:heme binding"/>
    <property type="evidence" value="ECO:0007669"/>
    <property type="project" value="InterPro"/>
</dbReference>
<evidence type="ECO:0000313" key="8">
    <source>
        <dbReference type="Proteomes" id="UP000069205"/>
    </source>
</evidence>
<protein>
    <submittedName>
        <fullName evidence="7">Putative Cytochrome c</fullName>
    </submittedName>
</protein>
<dbReference type="PATRIC" id="fig|42253.5.peg.567"/>
<dbReference type="GO" id="GO:0009055">
    <property type="term" value="F:electron transfer activity"/>
    <property type="evidence" value="ECO:0007669"/>
    <property type="project" value="InterPro"/>
</dbReference>
<evidence type="ECO:0000256" key="5">
    <source>
        <dbReference type="SAM" id="Phobius"/>
    </source>
</evidence>
<dbReference type="InterPro" id="IPR036909">
    <property type="entry name" value="Cyt_c-like_dom_sf"/>
</dbReference>